<organism evidence="1">
    <name type="scientific">Salmonella enterica subsp. enterica serovar Panama</name>
    <dbReference type="NCBI Taxonomy" id="29472"/>
    <lineage>
        <taxon>Bacteria</taxon>
        <taxon>Pseudomonadati</taxon>
        <taxon>Pseudomonadota</taxon>
        <taxon>Gammaproteobacteria</taxon>
        <taxon>Enterobacterales</taxon>
        <taxon>Enterobacteriaceae</taxon>
        <taxon>Salmonella</taxon>
    </lineage>
</organism>
<accession>A0A5U8J714</accession>
<protein>
    <recommendedName>
        <fullName evidence="2">DinI family protein</fullName>
    </recommendedName>
</protein>
<dbReference type="EMBL" id="AAGTPA010000003">
    <property type="protein sequence ID" value="EBR8432261.1"/>
    <property type="molecule type" value="Genomic_DNA"/>
</dbReference>
<dbReference type="AlphaFoldDB" id="A0A5U8J714"/>
<dbReference type="Proteomes" id="UP000839597">
    <property type="component" value="Unassembled WGS sequence"/>
</dbReference>
<evidence type="ECO:0008006" key="2">
    <source>
        <dbReference type="Google" id="ProtNLM"/>
    </source>
</evidence>
<comment type="caution">
    <text evidence="1">The sequence shown here is derived from an EMBL/GenBank/DDBJ whole genome shotgun (WGS) entry which is preliminary data.</text>
</comment>
<reference evidence="1" key="1">
    <citation type="submission" date="2018-06" db="EMBL/GenBank/DDBJ databases">
        <authorList>
            <person name="Ashton P.M."/>
            <person name="Dallman T."/>
            <person name="Nair S."/>
            <person name="De Pinna E."/>
            <person name="Peters T."/>
            <person name="Grant K."/>
        </authorList>
    </citation>
    <scope>NUCLEOTIDE SEQUENCE [LARGE SCALE GENOMIC DNA]</scope>
    <source>
        <strain evidence="1">449454</strain>
    </source>
</reference>
<gene>
    <name evidence="1" type="ORF">DOI44_04240</name>
</gene>
<evidence type="ECO:0000313" key="1">
    <source>
        <dbReference type="EMBL" id="EBR8432261.1"/>
    </source>
</evidence>
<sequence length="87" mass="9662">MTTIQVDVAFSDMGETSESSAKVYISELLQRIESEYPDALVTVSLDMRGFGGETIVADSLDDEDAIKERLDFISADVWNNGTWHNVD</sequence>
<proteinExistence type="predicted"/>
<name>A0A5U8J714_SALET</name>